<keyword evidence="3" id="KW-1185">Reference proteome</keyword>
<evidence type="ECO:0000313" key="2">
    <source>
        <dbReference type="EMBL" id="GAA1013372.1"/>
    </source>
</evidence>
<evidence type="ECO:0000256" key="1">
    <source>
        <dbReference type="SAM" id="MobiDB-lite"/>
    </source>
</evidence>
<sequence length="73" mass="7732">MVVGSGSGWSAADLMIKEAPETTGTVLEREPAEQPVPAPSSTATDEQLIATWWTAPVVVRGDRVRKRGGGRRG</sequence>
<accession>A0ABN1T3G7</accession>
<organism evidence="2 3">
    <name type="scientific">Streptomyces thermogriseus</name>
    <dbReference type="NCBI Taxonomy" id="75292"/>
    <lineage>
        <taxon>Bacteria</taxon>
        <taxon>Bacillati</taxon>
        <taxon>Actinomycetota</taxon>
        <taxon>Actinomycetes</taxon>
        <taxon>Kitasatosporales</taxon>
        <taxon>Streptomycetaceae</taxon>
        <taxon>Streptomyces</taxon>
    </lineage>
</organism>
<evidence type="ECO:0000313" key="3">
    <source>
        <dbReference type="Proteomes" id="UP001501072"/>
    </source>
</evidence>
<feature type="region of interest" description="Disordered" evidence="1">
    <location>
        <begin position="1"/>
        <end position="47"/>
    </location>
</feature>
<protein>
    <submittedName>
        <fullName evidence="2">Uncharacterized protein</fullName>
    </submittedName>
</protein>
<dbReference type="Proteomes" id="UP001501072">
    <property type="component" value="Unassembled WGS sequence"/>
</dbReference>
<gene>
    <name evidence="2" type="ORF">GCM10009564_39870</name>
</gene>
<reference evidence="2 3" key="1">
    <citation type="journal article" date="2019" name="Int. J. Syst. Evol. Microbiol.">
        <title>The Global Catalogue of Microorganisms (GCM) 10K type strain sequencing project: providing services to taxonomists for standard genome sequencing and annotation.</title>
        <authorList>
            <consortium name="The Broad Institute Genomics Platform"/>
            <consortium name="The Broad Institute Genome Sequencing Center for Infectious Disease"/>
            <person name="Wu L."/>
            <person name="Ma J."/>
        </authorList>
    </citation>
    <scope>NUCLEOTIDE SEQUENCE [LARGE SCALE GENOMIC DNA]</scope>
    <source>
        <strain evidence="2 3">JCM 11269</strain>
    </source>
</reference>
<comment type="caution">
    <text evidence="2">The sequence shown here is derived from an EMBL/GenBank/DDBJ whole genome shotgun (WGS) entry which is preliminary data.</text>
</comment>
<dbReference type="EMBL" id="BAAAHU010000044">
    <property type="protein sequence ID" value="GAA1013372.1"/>
    <property type="molecule type" value="Genomic_DNA"/>
</dbReference>
<proteinExistence type="predicted"/>
<dbReference type="RefSeq" id="WP_385882457.1">
    <property type="nucleotide sequence ID" value="NZ_JBHTEN010000003.1"/>
</dbReference>
<name>A0ABN1T3G7_9ACTN</name>